<dbReference type="AlphaFoldDB" id="A0A0W8F5I3"/>
<protein>
    <submittedName>
        <fullName evidence="2">Uncharacterized protein</fullName>
    </submittedName>
</protein>
<reference evidence="2" key="1">
    <citation type="journal article" date="2015" name="Proc. Natl. Acad. Sci. U.S.A.">
        <title>Networks of energetic and metabolic interactions define dynamics in microbial communities.</title>
        <authorList>
            <person name="Embree M."/>
            <person name="Liu J.K."/>
            <person name="Al-Bassam M.M."/>
            <person name="Zengler K."/>
        </authorList>
    </citation>
    <scope>NUCLEOTIDE SEQUENCE</scope>
</reference>
<keyword evidence="1" id="KW-1133">Transmembrane helix</keyword>
<evidence type="ECO:0000256" key="1">
    <source>
        <dbReference type="SAM" id="Phobius"/>
    </source>
</evidence>
<sequence length="57" mass="6347">MVILSGDFISSSAIFLLNCCSPRFNASANIFVLMLYYLYLALSFYINAGKGVPLHCY</sequence>
<proteinExistence type="predicted"/>
<feature type="transmembrane region" description="Helical" evidence="1">
    <location>
        <begin position="26"/>
        <end position="46"/>
    </location>
</feature>
<keyword evidence="1" id="KW-0812">Transmembrane</keyword>
<accession>A0A0W8F5I3</accession>
<dbReference type="EMBL" id="LNQE01001511">
    <property type="protein sequence ID" value="KUG16167.1"/>
    <property type="molecule type" value="Genomic_DNA"/>
</dbReference>
<gene>
    <name evidence="2" type="ORF">ASZ90_014148</name>
</gene>
<comment type="caution">
    <text evidence="2">The sequence shown here is derived from an EMBL/GenBank/DDBJ whole genome shotgun (WGS) entry which is preliminary data.</text>
</comment>
<keyword evidence="1" id="KW-0472">Membrane</keyword>
<name>A0A0W8F5I3_9ZZZZ</name>
<evidence type="ECO:0000313" key="2">
    <source>
        <dbReference type="EMBL" id="KUG16167.1"/>
    </source>
</evidence>
<organism evidence="2">
    <name type="scientific">hydrocarbon metagenome</name>
    <dbReference type="NCBI Taxonomy" id="938273"/>
    <lineage>
        <taxon>unclassified sequences</taxon>
        <taxon>metagenomes</taxon>
        <taxon>ecological metagenomes</taxon>
    </lineage>
</organism>